<dbReference type="Pfam" id="PF00638">
    <property type="entry name" value="Ran_BP1"/>
    <property type="match status" value="1"/>
</dbReference>
<evidence type="ECO:0000259" key="2">
    <source>
        <dbReference type="PROSITE" id="PS50196"/>
    </source>
</evidence>
<dbReference type="Proteomes" id="UP001217963">
    <property type="component" value="Chromosome II"/>
</dbReference>
<dbReference type="EMBL" id="CP119063">
    <property type="protein sequence ID" value="WEL37987.1"/>
    <property type="molecule type" value="Genomic_DNA"/>
</dbReference>
<accession>A0A9Q9F8Y0</accession>
<feature type="domain" description="RanBD1" evidence="2">
    <location>
        <begin position="87"/>
        <end position="210"/>
    </location>
</feature>
<keyword evidence="6" id="KW-1185">Reference proteome</keyword>
<dbReference type="GO" id="GO:0005737">
    <property type="term" value="C:cytoplasm"/>
    <property type="evidence" value="ECO:0007669"/>
    <property type="project" value="TreeGrafter"/>
</dbReference>
<dbReference type="PANTHER" id="PTHR23138">
    <property type="entry name" value="RAN BINDING PROTEIN"/>
    <property type="match status" value="1"/>
</dbReference>
<evidence type="ECO:0000313" key="4">
    <source>
        <dbReference type="EMBL" id="WEL37987.1"/>
    </source>
</evidence>
<dbReference type="AlphaFoldDB" id="A0A9Q9F8Y0"/>
<proteinExistence type="predicted"/>
<dbReference type="Gene3D" id="2.30.29.30">
    <property type="entry name" value="Pleckstrin-homology domain (PH domain)/Phosphotyrosine-binding domain (PTB)"/>
    <property type="match status" value="1"/>
</dbReference>
<dbReference type="InterPro" id="IPR011993">
    <property type="entry name" value="PH-like_dom_sf"/>
</dbReference>
<feature type="compositionally biased region" description="Basic and acidic residues" evidence="1">
    <location>
        <begin position="57"/>
        <end position="69"/>
    </location>
</feature>
<gene>
    <name evidence="3" type="ORF">GPU96_02g02420</name>
    <name evidence="4" type="ORF">PFJ87_02g00230</name>
</gene>
<feature type="compositionally biased region" description="Basic and acidic residues" evidence="1">
    <location>
        <begin position="1"/>
        <end position="45"/>
    </location>
</feature>
<dbReference type="InterPro" id="IPR045255">
    <property type="entry name" value="RanBP1-like"/>
</dbReference>
<evidence type="ECO:0000313" key="6">
    <source>
        <dbReference type="Proteomes" id="UP001217963"/>
    </source>
</evidence>
<dbReference type="Proteomes" id="UP001059546">
    <property type="component" value="Chromosome II"/>
</dbReference>
<dbReference type="SUPFAM" id="SSF50729">
    <property type="entry name" value="PH domain-like"/>
    <property type="match status" value="1"/>
</dbReference>
<dbReference type="EMBL" id="CP075148">
    <property type="protein sequence ID" value="UTX42532.1"/>
    <property type="molecule type" value="Genomic_DNA"/>
</dbReference>
<evidence type="ECO:0000313" key="5">
    <source>
        <dbReference type="Proteomes" id="UP001059546"/>
    </source>
</evidence>
<dbReference type="GO" id="GO:0005643">
    <property type="term" value="C:nuclear pore"/>
    <property type="evidence" value="ECO:0007669"/>
    <property type="project" value="TreeGrafter"/>
</dbReference>
<sequence>MEEVEKKEEHGKIEANTDKRKEDGLDSVRKEEPSDSGKKEAETKKTHQSPFLTNGVPRKDEAKGGEEKEQIDVTEVVEKQRKHLEENQNDEVLFKARCKLYYFSEETKALEERAEGTMIIGMHSKSNLVKITVFRDQIGRLGCNHFINPRFKAQPHGKVSNGWMWMSTEDTVEVDAQRKKIQLFVVKFYSEEDYRKFGEEYDLGRIHNEKSLKTKVNKE</sequence>
<dbReference type="CDD" id="cd00835">
    <property type="entry name" value="RanBD_family"/>
    <property type="match status" value="1"/>
</dbReference>
<feature type="region of interest" description="Disordered" evidence="1">
    <location>
        <begin position="1"/>
        <end position="69"/>
    </location>
</feature>
<dbReference type="OrthoDB" id="2357150at2759"/>
<reference evidence="3" key="1">
    <citation type="submission" date="2021-05" db="EMBL/GenBank/DDBJ databases">
        <title>Encephalitozoon hellem ATCC 50604 Complete Genome.</title>
        <authorList>
            <person name="Mascarenhas dos Santos A.C."/>
            <person name="Julian A.T."/>
            <person name="Pombert J.-F."/>
        </authorList>
    </citation>
    <scope>NUCLEOTIDE SEQUENCE</scope>
    <source>
        <strain evidence="3">ATCC 50604</strain>
    </source>
</reference>
<dbReference type="GO" id="GO:0005096">
    <property type="term" value="F:GTPase activator activity"/>
    <property type="evidence" value="ECO:0007669"/>
    <property type="project" value="TreeGrafter"/>
</dbReference>
<reference evidence="4 6" key="2">
    <citation type="submission" date="2023-02" db="EMBL/GenBank/DDBJ databases">
        <title>Encephalitozoon hellem ATCC 50451 complete genome.</title>
        <authorList>
            <person name="Mascarenhas dos Santos A.C."/>
            <person name="Julian A.T."/>
            <person name="Pombert J.-F."/>
        </authorList>
    </citation>
    <scope>NUCLEOTIDE SEQUENCE [LARGE SCALE GENOMIC DNA]</scope>
    <source>
        <strain evidence="4 6">ATCC 50451</strain>
    </source>
</reference>
<organism evidence="3 5">
    <name type="scientific">Encephalitozoon hellem</name>
    <name type="common">Microsporidian parasite</name>
    <dbReference type="NCBI Taxonomy" id="27973"/>
    <lineage>
        <taxon>Eukaryota</taxon>
        <taxon>Fungi</taxon>
        <taxon>Fungi incertae sedis</taxon>
        <taxon>Microsporidia</taxon>
        <taxon>Unikaryonidae</taxon>
        <taxon>Encephalitozoon</taxon>
    </lineage>
</organism>
<dbReference type="InterPro" id="IPR000156">
    <property type="entry name" value="Ran_bind_dom"/>
</dbReference>
<dbReference type="PANTHER" id="PTHR23138:SF87">
    <property type="entry name" value="E3 SUMO-PROTEIN LIGASE RANBP2"/>
    <property type="match status" value="1"/>
</dbReference>
<name>A0A9Q9F8Y0_ENCHE</name>
<protein>
    <submittedName>
        <fullName evidence="3">Ran GTPase activating protein</fullName>
    </submittedName>
</protein>
<dbReference type="SMART" id="SM00160">
    <property type="entry name" value="RanBD"/>
    <property type="match status" value="1"/>
</dbReference>
<dbReference type="PROSITE" id="PS50196">
    <property type="entry name" value="RANBD1"/>
    <property type="match status" value="1"/>
</dbReference>
<evidence type="ECO:0000313" key="3">
    <source>
        <dbReference type="EMBL" id="UTX42532.1"/>
    </source>
</evidence>
<evidence type="ECO:0000256" key="1">
    <source>
        <dbReference type="SAM" id="MobiDB-lite"/>
    </source>
</evidence>